<evidence type="ECO:0000313" key="6">
    <source>
        <dbReference type="Proteomes" id="UP000824540"/>
    </source>
</evidence>
<dbReference type="EMBL" id="JAFBMS010000061">
    <property type="protein sequence ID" value="KAG9338794.1"/>
    <property type="molecule type" value="Genomic_DNA"/>
</dbReference>
<keyword evidence="6" id="KW-1185">Reference proteome</keyword>
<dbReference type="PANTHER" id="PTHR15597">
    <property type="entry name" value="ATAXIN 2-BINDING PROTEIN 1-RELATED"/>
    <property type="match status" value="1"/>
</dbReference>
<name>A0A8T2NFK7_9TELE</name>
<dbReference type="AlphaFoldDB" id="A0A8T2NFK7"/>
<proteinExistence type="predicted"/>
<gene>
    <name evidence="5" type="ORF">JZ751_025231</name>
</gene>
<evidence type="ECO:0000256" key="1">
    <source>
        <dbReference type="ARBA" id="ARBA00004123"/>
    </source>
</evidence>
<protein>
    <recommendedName>
        <fullName evidence="4">Fox-1 C-terminal domain-containing protein</fullName>
    </recommendedName>
</protein>
<reference evidence="5" key="1">
    <citation type="thesis" date="2021" institute="BYU ScholarsArchive" country="Provo, UT, USA">
        <title>Applications of and Algorithms for Genome Assembly and Genomic Analyses with an Emphasis on Marine Teleosts.</title>
        <authorList>
            <person name="Pickett B.D."/>
        </authorList>
    </citation>
    <scope>NUCLEOTIDE SEQUENCE</scope>
    <source>
        <strain evidence="5">HI-2016</strain>
    </source>
</reference>
<keyword evidence="2" id="KW-0694">RNA-binding</keyword>
<evidence type="ECO:0000313" key="5">
    <source>
        <dbReference type="EMBL" id="KAG9338794.1"/>
    </source>
</evidence>
<sequence length="243" mass="25898">MDRNCTQFRGSHTPLQRLPLPLPLRHFGGLTSGGVAAPSTALSELLSRSPRSRPTLGKACACPRECVQVDNSCFCSLCRIVFQDSVISARMPQYPFLLLPSPSILSFPNVTFPPPPSPYPALSCLKPLPFVQELHFVLFVIVWAERGGGRGGADETFPLYYIICPIEGEFSRAVSVTRGSELGGYAAYRYAQPAAVTGATAAAAAAAAYSDSYGRVYTTDPYHALAPAAAAYGVGAMVGPPFF</sequence>
<dbReference type="InterPro" id="IPR047131">
    <property type="entry name" value="RBFOX1-like"/>
</dbReference>
<evidence type="ECO:0000259" key="4">
    <source>
        <dbReference type="Pfam" id="PF12414"/>
    </source>
</evidence>
<dbReference type="GO" id="GO:0000381">
    <property type="term" value="P:regulation of alternative mRNA splicing, via spliceosome"/>
    <property type="evidence" value="ECO:0007669"/>
    <property type="project" value="InterPro"/>
</dbReference>
<dbReference type="InterPro" id="IPR025670">
    <property type="entry name" value="Fox-1_C_dom"/>
</dbReference>
<dbReference type="GO" id="GO:0007399">
    <property type="term" value="P:nervous system development"/>
    <property type="evidence" value="ECO:0007669"/>
    <property type="project" value="InterPro"/>
</dbReference>
<feature type="domain" description="Fox-1 C-terminal" evidence="4">
    <location>
        <begin position="182"/>
        <end position="222"/>
    </location>
</feature>
<dbReference type="GO" id="GO:0005737">
    <property type="term" value="C:cytoplasm"/>
    <property type="evidence" value="ECO:0007669"/>
    <property type="project" value="TreeGrafter"/>
</dbReference>
<evidence type="ECO:0000256" key="2">
    <source>
        <dbReference type="ARBA" id="ARBA00022884"/>
    </source>
</evidence>
<comment type="subcellular location">
    <subcellularLocation>
        <location evidence="1">Nucleus</location>
    </subcellularLocation>
</comment>
<dbReference type="Proteomes" id="UP000824540">
    <property type="component" value="Unassembled WGS sequence"/>
</dbReference>
<organism evidence="5 6">
    <name type="scientific">Albula glossodonta</name>
    <name type="common">roundjaw bonefish</name>
    <dbReference type="NCBI Taxonomy" id="121402"/>
    <lineage>
        <taxon>Eukaryota</taxon>
        <taxon>Metazoa</taxon>
        <taxon>Chordata</taxon>
        <taxon>Craniata</taxon>
        <taxon>Vertebrata</taxon>
        <taxon>Euteleostomi</taxon>
        <taxon>Actinopterygii</taxon>
        <taxon>Neopterygii</taxon>
        <taxon>Teleostei</taxon>
        <taxon>Albuliformes</taxon>
        <taxon>Albulidae</taxon>
        <taxon>Albula</taxon>
    </lineage>
</organism>
<dbReference type="GO" id="GO:0003729">
    <property type="term" value="F:mRNA binding"/>
    <property type="evidence" value="ECO:0007669"/>
    <property type="project" value="TreeGrafter"/>
</dbReference>
<comment type="caution">
    <text evidence="5">The sequence shown here is derived from an EMBL/GenBank/DDBJ whole genome shotgun (WGS) entry which is preliminary data.</text>
</comment>
<accession>A0A8T2NFK7</accession>
<dbReference type="GO" id="GO:0005634">
    <property type="term" value="C:nucleus"/>
    <property type="evidence" value="ECO:0007669"/>
    <property type="project" value="UniProtKB-SubCell"/>
</dbReference>
<keyword evidence="3" id="KW-0539">Nucleus</keyword>
<dbReference type="PANTHER" id="PTHR15597:SF31">
    <property type="entry name" value="RNA BINDING PROTEIN FOX-1 HOMOLOG 2"/>
    <property type="match status" value="1"/>
</dbReference>
<evidence type="ECO:0000256" key="3">
    <source>
        <dbReference type="ARBA" id="ARBA00023242"/>
    </source>
</evidence>
<dbReference type="Pfam" id="PF12414">
    <property type="entry name" value="Fox-1_C"/>
    <property type="match status" value="1"/>
</dbReference>